<dbReference type="Proteomes" id="UP001558652">
    <property type="component" value="Unassembled WGS sequence"/>
</dbReference>
<dbReference type="EMBL" id="JBFDAA010000011">
    <property type="protein sequence ID" value="KAL1123962.1"/>
    <property type="molecule type" value="Genomic_DNA"/>
</dbReference>
<proteinExistence type="predicted"/>
<accession>A0ABD0Y9M3</accession>
<protein>
    <submittedName>
        <fullName evidence="1">Uncharacterized protein</fullName>
    </submittedName>
</protein>
<organism evidence="1 2">
    <name type="scientific">Ranatra chinensis</name>
    <dbReference type="NCBI Taxonomy" id="642074"/>
    <lineage>
        <taxon>Eukaryota</taxon>
        <taxon>Metazoa</taxon>
        <taxon>Ecdysozoa</taxon>
        <taxon>Arthropoda</taxon>
        <taxon>Hexapoda</taxon>
        <taxon>Insecta</taxon>
        <taxon>Pterygota</taxon>
        <taxon>Neoptera</taxon>
        <taxon>Paraneoptera</taxon>
        <taxon>Hemiptera</taxon>
        <taxon>Heteroptera</taxon>
        <taxon>Panheteroptera</taxon>
        <taxon>Nepomorpha</taxon>
        <taxon>Nepidae</taxon>
        <taxon>Ranatrinae</taxon>
        <taxon>Ranatra</taxon>
    </lineage>
</organism>
<evidence type="ECO:0000313" key="2">
    <source>
        <dbReference type="Proteomes" id="UP001558652"/>
    </source>
</evidence>
<reference evidence="1 2" key="1">
    <citation type="submission" date="2024-07" db="EMBL/GenBank/DDBJ databases">
        <title>Chromosome-level genome assembly of the water stick insect Ranatra chinensis (Heteroptera: Nepidae).</title>
        <authorList>
            <person name="Liu X."/>
        </authorList>
    </citation>
    <scope>NUCLEOTIDE SEQUENCE [LARGE SCALE GENOMIC DNA]</scope>
    <source>
        <strain evidence="1">Cailab_2021Rc</strain>
        <tissue evidence="1">Muscle</tissue>
    </source>
</reference>
<sequence length="185" mass="20696">MASKRRNMFCENKKEQTTEIAVIHYAAGGNKVVMGVVVGVGRLRVGRRGGANMLFMLVLLSCSVSAADRDDTLIDQTPSPHKNCLGEKAVYPRKYMSYNGSIQRLVLGTSSRVTQQLATHLGYIFLREVLGYPDVDIFFDTQVRRQYFNNTNVLTRLTHMDGIRIALEKNQTLKTCFGAWTPSSA</sequence>
<keyword evidence="2" id="KW-1185">Reference proteome</keyword>
<evidence type="ECO:0000313" key="1">
    <source>
        <dbReference type="EMBL" id="KAL1123962.1"/>
    </source>
</evidence>
<dbReference type="AlphaFoldDB" id="A0ABD0Y9M3"/>
<gene>
    <name evidence="1" type="ORF">AAG570_001732</name>
</gene>
<name>A0ABD0Y9M3_9HEMI</name>
<comment type="caution">
    <text evidence="1">The sequence shown here is derived from an EMBL/GenBank/DDBJ whole genome shotgun (WGS) entry which is preliminary data.</text>
</comment>